<organism evidence="1 2">
    <name type="scientific">Prunus yedoensis var. nudiflora</name>
    <dbReference type="NCBI Taxonomy" id="2094558"/>
    <lineage>
        <taxon>Eukaryota</taxon>
        <taxon>Viridiplantae</taxon>
        <taxon>Streptophyta</taxon>
        <taxon>Embryophyta</taxon>
        <taxon>Tracheophyta</taxon>
        <taxon>Spermatophyta</taxon>
        <taxon>Magnoliopsida</taxon>
        <taxon>eudicotyledons</taxon>
        <taxon>Gunneridae</taxon>
        <taxon>Pentapetalae</taxon>
        <taxon>rosids</taxon>
        <taxon>fabids</taxon>
        <taxon>Rosales</taxon>
        <taxon>Rosaceae</taxon>
        <taxon>Amygdaloideae</taxon>
        <taxon>Amygdaleae</taxon>
        <taxon>Prunus</taxon>
    </lineage>
</organism>
<reference evidence="1 2" key="1">
    <citation type="submission" date="2018-02" db="EMBL/GenBank/DDBJ databases">
        <title>Draft genome of wild Prunus yedoensis var. nudiflora.</title>
        <authorList>
            <person name="Baek S."/>
            <person name="Kim J.-H."/>
            <person name="Choi K."/>
            <person name="Kim G.-B."/>
            <person name="Cho A."/>
            <person name="Jang H."/>
            <person name="Shin C.-H."/>
            <person name="Yu H.-J."/>
            <person name="Mun J.-H."/>
        </authorList>
    </citation>
    <scope>NUCLEOTIDE SEQUENCE [LARGE SCALE GENOMIC DNA]</scope>
    <source>
        <strain evidence="2">cv. Jeju island</strain>
        <tissue evidence="1">Leaf</tissue>
    </source>
</reference>
<dbReference type="Proteomes" id="UP000250321">
    <property type="component" value="Unassembled WGS sequence"/>
</dbReference>
<protein>
    <submittedName>
        <fullName evidence="1">Uncharacterized protein</fullName>
    </submittedName>
</protein>
<dbReference type="AlphaFoldDB" id="A0A314XUQ9"/>
<evidence type="ECO:0000313" key="1">
    <source>
        <dbReference type="EMBL" id="PQP98051.1"/>
    </source>
</evidence>
<gene>
    <name evidence="1" type="ORF">Pyn_09192</name>
</gene>
<comment type="caution">
    <text evidence="1">The sequence shown here is derived from an EMBL/GenBank/DDBJ whole genome shotgun (WGS) entry which is preliminary data.</text>
</comment>
<accession>A0A314XUQ9</accession>
<proteinExistence type="predicted"/>
<dbReference type="EMBL" id="PJQY01001939">
    <property type="protein sequence ID" value="PQP98051.1"/>
    <property type="molecule type" value="Genomic_DNA"/>
</dbReference>
<name>A0A314XUQ9_PRUYE</name>
<evidence type="ECO:0000313" key="2">
    <source>
        <dbReference type="Proteomes" id="UP000250321"/>
    </source>
</evidence>
<sequence length="135" mass="15128">MGANLTNKIFNKKKGPWAMTWTILVSFSVANKLIKELMQQKNQLDLDSNPLGHPLDQSMNKCNSFCIFPFNSVQSTNSGIRTCSIHGQKQKPKPPTSLPQAKSWSWTLPLIIWVDKFKTNPVVIINGSGDIARDD</sequence>
<keyword evidence="2" id="KW-1185">Reference proteome</keyword>